<dbReference type="Proteomes" id="UP000785679">
    <property type="component" value="Unassembled WGS sequence"/>
</dbReference>
<feature type="region of interest" description="Disordered" evidence="1">
    <location>
        <begin position="340"/>
        <end position="360"/>
    </location>
</feature>
<accession>A0A8J8P151</accession>
<evidence type="ECO:0000256" key="1">
    <source>
        <dbReference type="SAM" id="MobiDB-lite"/>
    </source>
</evidence>
<feature type="compositionally biased region" description="Polar residues" evidence="1">
    <location>
        <begin position="43"/>
        <end position="60"/>
    </location>
</feature>
<evidence type="ECO:0000313" key="3">
    <source>
        <dbReference type="Proteomes" id="UP000785679"/>
    </source>
</evidence>
<reference evidence="2" key="1">
    <citation type="submission" date="2019-06" db="EMBL/GenBank/DDBJ databases">
        <authorList>
            <person name="Zheng W."/>
        </authorList>
    </citation>
    <scope>NUCLEOTIDE SEQUENCE</scope>
    <source>
        <strain evidence="2">QDHG01</strain>
    </source>
</reference>
<feature type="region of interest" description="Disordered" evidence="1">
    <location>
        <begin position="475"/>
        <end position="496"/>
    </location>
</feature>
<comment type="caution">
    <text evidence="2">The sequence shown here is derived from an EMBL/GenBank/DDBJ whole genome shotgun (WGS) entry which is preliminary data.</text>
</comment>
<protein>
    <submittedName>
        <fullName evidence="2">Uncharacterized protein</fullName>
    </submittedName>
</protein>
<sequence>MSSRPSLPPIVPHLSSTFIQQQQQTNLTSQLPPRSSMGGGPRQVQNQNHRTTPISPTNNAHHVRAGSQDMAQSNVPQPNLANEVKYGGATNLKYDIQYADGGDMGNNEQQPKKENYHFQNEYSQFQQSNQIAGLLGQTLPAQRPVPGSRFGGRPQEYVRFGAPLNINPITGAPLPYRQPNSRSPDHTTRPEPAAEIQFDENGMYIPQQPANNYVNNNRGSTPGFKVPNTIDSIDHARYLNRLNQATFKQNVVYNKYLQDHGWATWSPDEEKEKIIARQKQVPENHIFQQGRPSPSFEQEQIKRSLGRHFGQVEMNDPLIRSQLKNFLDQQIQEKHMKKLEDREHDRPHLGGHPHSDPTSDNMIREMQVMRQQHLGTIQQYTDNAQYHNKRLSTILMPGQVLTPQQMSHLAMQQSPQNVNGGYPPPPQRHTFVGNEQLPPMYKSSVLVPSQSTQQIPPGYGGMMGQPERYSLQTPMNNQRMSLPGNLGNSNSRNLIK</sequence>
<dbReference type="AlphaFoldDB" id="A0A8J8P151"/>
<keyword evidence="3" id="KW-1185">Reference proteome</keyword>
<evidence type="ECO:0000313" key="2">
    <source>
        <dbReference type="EMBL" id="TNV83756.1"/>
    </source>
</evidence>
<dbReference type="EMBL" id="RRYP01003502">
    <property type="protein sequence ID" value="TNV83756.1"/>
    <property type="molecule type" value="Genomic_DNA"/>
</dbReference>
<feature type="compositionally biased region" description="Low complexity" evidence="1">
    <location>
        <begin position="19"/>
        <end position="31"/>
    </location>
</feature>
<feature type="region of interest" description="Disordered" evidence="1">
    <location>
        <begin position="19"/>
        <end position="61"/>
    </location>
</feature>
<feature type="compositionally biased region" description="Basic and acidic residues" evidence="1">
    <location>
        <begin position="340"/>
        <end position="357"/>
    </location>
</feature>
<proteinExistence type="predicted"/>
<organism evidence="2 3">
    <name type="scientific">Halteria grandinella</name>
    <dbReference type="NCBI Taxonomy" id="5974"/>
    <lineage>
        <taxon>Eukaryota</taxon>
        <taxon>Sar</taxon>
        <taxon>Alveolata</taxon>
        <taxon>Ciliophora</taxon>
        <taxon>Intramacronucleata</taxon>
        <taxon>Spirotrichea</taxon>
        <taxon>Stichotrichia</taxon>
        <taxon>Sporadotrichida</taxon>
        <taxon>Halteriidae</taxon>
        <taxon>Halteria</taxon>
    </lineage>
</organism>
<name>A0A8J8P151_HALGN</name>
<gene>
    <name evidence="2" type="ORF">FGO68_gene7172</name>
</gene>